<dbReference type="PROSITE" id="PS00134">
    <property type="entry name" value="TRYPSIN_HIS"/>
    <property type="match status" value="1"/>
</dbReference>
<keyword evidence="5 6" id="KW-0720">Serine protease</keyword>
<dbReference type="KEGG" id="ssyi:EKG83_38370"/>
<dbReference type="AlphaFoldDB" id="A0A5Q0H991"/>
<feature type="domain" description="Peptidase S1" evidence="8">
    <location>
        <begin position="230"/>
        <end position="380"/>
    </location>
</feature>
<dbReference type="Proteomes" id="UP000325787">
    <property type="component" value="Chromosome"/>
</dbReference>
<keyword evidence="10" id="KW-1185">Reference proteome</keyword>
<evidence type="ECO:0000256" key="5">
    <source>
        <dbReference type="ARBA" id="ARBA00022825"/>
    </source>
</evidence>
<dbReference type="SUPFAM" id="SSF50494">
    <property type="entry name" value="Trypsin-like serine proteases"/>
    <property type="match status" value="1"/>
</dbReference>
<dbReference type="PRINTS" id="PR00839">
    <property type="entry name" value="V8PROTEASE"/>
</dbReference>
<name>A0A5Q0H991_SACSY</name>
<organism evidence="9 10">
    <name type="scientific">Saccharothrix syringae</name>
    <name type="common">Nocardiopsis syringae</name>
    <dbReference type="NCBI Taxonomy" id="103733"/>
    <lineage>
        <taxon>Bacteria</taxon>
        <taxon>Bacillati</taxon>
        <taxon>Actinomycetota</taxon>
        <taxon>Actinomycetes</taxon>
        <taxon>Pseudonocardiales</taxon>
        <taxon>Pseudonocardiaceae</taxon>
        <taxon>Saccharothrix</taxon>
    </lineage>
</organism>
<evidence type="ECO:0000256" key="4">
    <source>
        <dbReference type="ARBA" id="ARBA00022801"/>
    </source>
</evidence>
<dbReference type="GO" id="GO:0004252">
    <property type="term" value="F:serine-type endopeptidase activity"/>
    <property type="evidence" value="ECO:0007669"/>
    <property type="project" value="InterPro"/>
</dbReference>
<dbReference type="InterPro" id="IPR001254">
    <property type="entry name" value="Trypsin_dom"/>
</dbReference>
<evidence type="ECO:0000256" key="6">
    <source>
        <dbReference type="RuleBase" id="RU004296"/>
    </source>
</evidence>
<evidence type="ECO:0000259" key="8">
    <source>
        <dbReference type="Pfam" id="PF00089"/>
    </source>
</evidence>
<gene>
    <name evidence="9" type="ORF">EKG83_38370</name>
</gene>
<dbReference type="InterPro" id="IPR008256">
    <property type="entry name" value="Peptidase_S1B"/>
</dbReference>
<reference evidence="10" key="1">
    <citation type="journal article" date="2021" name="Curr. Microbiol.">
        <title>Complete genome of nocamycin-producing strain Saccharothrix syringae NRRL B-16468 reveals the biosynthetic potential for secondary metabolites.</title>
        <authorList>
            <person name="Mo X."/>
            <person name="Yang S."/>
        </authorList>
    </citation>
    <scope>NUCLEOTIDE SEQUENCE [LARGE SCALE GENOMIC DNA]</scope>
    <source>
        <strain evidence="10">ATCC 51364 / DSM 43886 / JCM 6844 / KCTC 9398 / NBRC 14523 / NRRL B-16468 / INA 2240</strain>
    </source>
</reference>
<dbReference type="Gene3D" id="2.40.10.10">
    <property type="entry name" value="Trypsin-like serine proteases"/>
    <property type="match status" value="2"/>
</dbReference>
<evidence type="ECO:0000256" key="7">
    <source>
        <dbReference type="SAM" id="MobiDB-lite"/>
    </source>
</evidence>
<comment type="similarity">
    <text evidence="1 6">Belongs to the peptidase S1B family.</text>
</comment>
<dbReference type="PROSITE" id="PS00673">
    <property type="entry name" value="V8_SER"/>
    <property type="match status" value="1"/>
</dbReference>
<dbReference type="EMBL" id="CP034550">
    <property type="protein sequence ID" value="QFZ22514.1"/>
    <property type="molecule type" value="Genomic_DNA"/>
</dbReference>
<keyword evidence="3" id="KW-0732">Signal</keyword>
<evidence type="ECO:0000256" key="3">
    <source>
        <dbReference type="ARBA" id="ARBA00022729"/>
    </source>
</evidence>
<evidence type="ECO:0000256" key="2">
    <source>
        <dbReference type="ARBA" id="ARBA00022670"/>
    </source>
</evidence>
<dbReference type="OrthoDB" id="1855925at2"/>
<dbReference type="GO" id="GO:0006508">
    <property type="term" value="P:proteolysis"/>
    <property type="evidence" value="ECO:0007669"/>
    <property type="project" value="UniProtKB-KW"/>
</dbReference>
<evidence type="ECO:0000313" key="9">
    <source>
        <dbReference type="EMBL" id="QFZ22514.1"/>
    </source>
</evidence>
<dbReference type="InterPro" id="IPR018114">
    <property type="entry name" value="TRYPSIN_HIS"/>
</dbReference>
<evidence type="ECO:0000313" key="10">
    <source>
        <dbReference type="Proteomes" id="UP000325787"/>
    </source>
</evidence>
<keyword evidence="2 6" id="KW-0645">Protease</keyword>
<evidence type="ECO:0000256" key="1">
    <source>
        <dbReference type="ARBA" id="ARBA00008764"/>
    </source>
</evidence>
<dbReference type="PANTHER" id="PTHR15462:SF8">
    <property type="entry name" value="SERINE PROTEASE"/>
    <property type="match status" value="1"/>
</dbReference>
<dbReference type="Pfam" id="PF00089">
    <property type="entry name" value="Trypsin"/>
    <property type="match status" value="1"/>
</dbReference>
<feature type="region of interest" description="Disordered" evidence="7">
    <location>
        <begin position="1"/>
        <end position="20"/>
    </location>
</feature>
<proteinExistence type="inferred from homology"/>
<dbReference type="InterPro" id="IPR043504">
    <property type="entry name" value="Peptidase_S1_PA_chymotrypsin"/>
</dbReference>
<dbReference type="PANTHER" id="PTHR15462">
    <property type="entry name" value="SERINE PROTEASE"/>
    <property type="match status" value="1"/>
</dbReference>
<protein>
    <recommendedName>
        <fullName evidence="6">Serine protease</fullName>
        <ecNumber evidence="6">3.4.21.-</ecNumber>
    </recommendedName>
</protein>
<sequence>MVQQPRQVPAGRGRHRGRRVGAVRAGHQQLGLPDDLGGVVVEAQSRHPATVTPPAAVRRCTDGGTIPGRAAPLVSTRKLRARRCAHLLRPAGPNSQRSRITAVAAATQGSRYELTDGNTVNANRSTLRAGTLLSGALLVVVVLSPTASAGAAENAELAVTDTGGVSLSAAASTGLRGLDSHEGTGVPKDVTAYGAEPVPAGHRIQGYRSPTGDDVGVQSIIGADNRTRVDPTTSFPARATVLITRTVNGVESQHCTGWMFSDDLVVTAGHCVYDQSTGWYTGRLRFYPGANGAGSYPYGSCSATTLRSNTGWTVDGSADADYGAATLNCTIGNTTGWYGAYWTTASLLGTATTIQGYPGDKGSQQWIHSDQVRQNGSLRLYYDNDTVGGNSGSSVYTVRAAGSSGCSGRCSLAIHAYGVGSSTHNSGPRITESRFNLIAGWR</sequence>
<dbReference type="InterPro" id="IPR000126">
    <property type="entry name" value="V8_ser_AS"/>
</dbReference>
<keyword evidence="4 6" id="KW-0378">Hydrolase</keyword>
<dbReference type="InterPro" id="IPR050966">
    <property type="entry name" value="Glutamyl_endopeptidase"/>
</dbReference>
<accession>A0A5Q0H991</accession>
<dbReference type="InterPro" id="IPR009003">
    <property type="entry name" value="Peptidase_S1_PA"/>
</dbReference>
<dbReference type="EC" id="3.4.21.-" evidence="6"/>